<organism evidence="11 13">
    <name type="scientific">Yarrowia lipolytica</name>
    <name type="common">Candida lipolytica</name>
    <dbReference type="NCBI Taxonomy" id="4952"/>
    <lineage>
        <taxon>Eukaryota</taxon>
        <taxon>Fungi</taxon>
        <taxon>Dikarya</taxon>
        <taxon>Ascomycota</taxon>
        <taxon>Saccharomycotina</taxon>
        <taxon>Dipodascomycetes</taxon>
        <taxon>Dipodascales</taxon>
        <taxon>Dipodascales incertae sedis</taxon>
        <taxon>Yarrowia</taxon>
    </lineage>
</organism>
<reference evidence="12 14" key="2">
    <citation type="submission" date="2018-07" db="EMBL/GenBank/DDBJ databases">
        <title>Draft Genome Assemblies for Five Robust Yarrowia lipolytica Strains Exhibiting High Lipid Production and Pentose Sugar Utilization and Sugar Alcohol Secretion from Undetoxified Lignocellulosic Biomass Hydrolysates.</title>
        <authorList>
            <consortium name="DOE Joint Genome Institute"/>
            <person name="Walker C."/>
            <person name="Ryu S."/>
            <person name="Na H."/>
            <person name="Zane M."/>
            <person name="LaButti K."/>
            <person name="Lipzen A."/>
            <person name="Haridas S."/>
            <person name="Barry K."/>
            <person name="Grigoriev I.V."/>
            <person name="Quarterman J."/>
            <person name="Slininger P."/>
            <person name="Dien B."/>
            <person name="Trinh C.T."/>
        </authorList>
    </citation>
    <scope>NUCLEOTIDE SEQUENCE [LARGE SCALE GENOMIC DNA]</scope>
    <source>
        <strain evidence="12 14">YB392</strain>
    </source>
</reference>
<evidence type="ECO:0000256" key="10">
    <source>
        <dbReference type="PIRNR" id="PIRNR023803"/>
    </source>
</evidence>
<dbReference type="GO" id="GO:0001682">
    <property type="term" value="P:tRNA 5'-leader removal"/>
    <property type="evidence" value="ECO:0007669"/>
    <property type="project" value="InterPro"/>
</dbReference>
<dbReference type="PANTHER" id="PTHR15441">
    <property type="entry name" value="RIBONUCLEASE P PROTEIN SUBUNIT P14"/>
    <property type="match status" value="1"/>
</dbReference>
<dbReference type="PIRSF" id="PIRSF023803">
    <property type="entry name" value="Ribonuclease_P_prd"/>
    <property type="match status" value="1"/>
</dbReference>
<dbReference type="Gene3D" id="3.30.70.3250">
    <property type="entry name" value="Ribonuclease P, Pop5 subunit"/>
    <property type="match status" value="1"/>
</dbReference>
<keyword evidence="7" id="KW-0539">Nucleus</keyword>
<evidence type="ECO:0000256" key="7">
    <source>
        <dbReference type="ARBA" id="ARBA00023242"/>
    </source>
</evidence>
<dbReference type="InterPro" id="IPR038085">
    <property type="entry name" value="Rnp2-like_sf"/>
</dbReference>
<dbReference type="Proteomes" id="UP000256601">
    <property type="component" value="Unassembled WGS sequence"/>
</dbReference>
<dbReference type="EMBL" id="CP017554">
    <property type="protein sequence ID" value="AOW01230.1"/>
    <property type="molecule type" value="Genomic_DNA"/>
</dbReference>
<evidence type="ECO:0000256" key="8">
    <source>
        <dbReference type="ARBA" id="ARBA00044198"/>
    </source>
</evidence>
<dbReference type="OrthoDB" id="24745at2759"/>
<evidence type="ECO:0000256" key="2">
    <source>
        <dbReference type="ARBA" id="ARBA00004123"/>
    </source>
</evidence>
<evidence type="ECO:0000313" key="13">
    <source>
        <dbReference type="Proteomes" id="UP000182444"/>
    </source>
</evidence>
<dbReference type="GO" id="GO:0000172">
    <property type="term" value="C:ribonuclease MRP complex"/>
    <property type="evidence" value="ECO:0007669"/>
    <property type="project" value="UniProtKB-ARBA"/>
</dbReference>
<dbReference type="OMA" id="MQNYLDK"/>
<dbReference type="GO" id="GO:0000447">
    <property type="term" value="P:endonucleolytic cleavage in ITS1 to separate SSU-rRNA from 5.8S rRNA and LSU-rRNA from tricistronic rRNA transcript (SSU-rRNA, 5.8S rRNA, LSU-rRNA)"/>
    <property type="evidence" value="ECO:0007669"/>
    <property type="project" value="EnsemblFungi"/>
</dbReference>
<evidence type="ECO:0000256" key="9">
    <source>
        <dbReference type="ARBA" id="ARBA00055200"/>
    </source>
</evidence>
<proteinExistence type="inferred from homology"/>
<name>A0A1H6Q404_YARLL</name>
<dbReference type="VEuPathDB" id="FungiDB:YALI1_B06487g"/>
<evidence type="ECO:0000256" key="6">
    <source>
        <dbReference type="ARBA" id="ARBA00022801"/>
    </source>
</evidence>
<reference evidence="11 13" key="1">
    <citation type="journal article" date="2016" name="PLoS ONE">
        <title>Sequence Assembly of Yarrowia lipolytica Strain W29/CLIB89 Shows Transposable Element Diversity.</title>
        <authorList>
            <person name="Magnan C."/>
            <person name="Yu J."/>
            <person name="Chang I."/>
            <person name="Jahn E."/>
            <person name="Kanomata Y."/>
            <person name="Wu J."/>
            <person name="Zeller M."/>
            <person name="Oakes M."/>
            <person name="Baldi P."/>
            <person name="Sandmeyer S."/>
        </authorList>
    </citation>
    <scope>NUCLEOTIDE SEQUENCE [LARGE SCALE GENOMIC DNA]</scope>
    <source>
        <strain evidence="11">CLIB89</strain>
        <strain evidence="13">CLIB89(W29)</strain>
    </source>
</reference>
<protein>
    <recommendedName>
        <fullName evidence="8 10">Ribonuclease P/MRP protein subunit POP5</fullName>
        <ecNumber evidence="4 10">3.1.26.5</ecNumber>
    </recommendedName>
</protein>
<dbReference type="GO" id="GO:0033204">
    <property type="term" value="F:ribonuclease P RNA binding"/>
    <property type="evidence" value="ECO:0007669"/>
    <property type="project" value="InterPro"/>
</dbReference>
<dbReference type="InterPro" id="IPR002759">
    <property type="entry name" value="Pop5/Rpp14/Rnp2-like"/>
</dbReference>
<gene>
    <name evidence="12" type="ORF">B0I71DRAFT_11531</name>
    <name evidence="11" type="ORF">YALI1_B06487g</name>
</gene>
<comment type="function">
    <text evidence="9">Component of ribonuclease P, a protein complex that generates mature tRNA molecules by cleaving their 5'-ends. Also a component of RNase MRP, which cleaves pre-rRNA sequences.</text>
</comment>
<evidence type="ECO:0000256" key="5">
    <source>
        <dbReference type="ARBA" id="ARBA00022694"/>
    </source>
</evidence>
<comment type="similarity">
    <text evidence="3 10">Belongs to the eukaryotic/archaeal RNase P protein component 2 family.</text>
</comment>
<evidence type="ECO:0000313" key="11">
    <source>
        <dbReference type="EMBL" id="AOW01230.1"/>
    </source>
</evidence>
<evidence type="ECO:0000256" key="1">
    <source>
        <dbReference type="ARBA" id="ARBA00000928"/>
    </source>
</evidence>
<dbReference type="EC" id="3.1.26.5" evidence="4 10"/>
<evidence type="ECO:0000256" key="4">
    <source>
        <dbReference type="ARBA" id="ARBA00012179"/>
    </source>
</evidence>
<dbReference type="EMBL" id="KZ857327">
    <property type="protein sequence ID" value="RDW27953.1"/>
    <property type="molecule type" value="Genomic_DNA"/>
</dbReference>
<keyword evidence="5 10" id="KW-0819">tRNA processing</keyword>
<evidence type="ECO:0000256" key="3">
    <source>
        <dbReference type="ARBA" id="ARBA00010800"/>
    </source>
</evidence>
<comment type="catalytic activity">
    <reaction evidence="1 10">
        <text>Endonucleolytic cleavage of RNA, removing 5'-extranucleotides from tRNA precursor.</text>
        <dbReference type="EC" id="3.1.26.5"/>
    </reaction>
</comment>
<dbReference type="Proteomes" id="UP000182444">
    <property type="component" value="Chromosome 1B"/>
</dbReference>
<comment type="subcellular location">
    <subcellularLocation>
        <location evidence="2">Nucleus</location>
    </subcellularLocation>
</comment>
<sequence>MVRLKSRYLLFQIVYPTDTLSTSEDAKTRFLKIHRTSDASVVNARNLTQIFKDEMEELHGDLGAGSIMTTLNVKYFSPVTSTGIVRVGRQFLREFWAALTNITDIDNTPVVINVVHVSATIKKCEIAAIERNQQIVRYLQRGGLAVKEEKVDMSDEE</sequence>
<evidence type="ECO:0000313" key="12">
    <source>
        <dbReference type="EMBL" id="RDW27953.1"/>
    </source>
</evidence>
<dbReference type="AlphaFoldDB" id="A0A1H6Q404"/>
<accession>A0A1H6Q404</accession>
<dbReference type="PANTHER" id="PTHR15441:SF2">
    <property type="entry name" value="RIBONUCLEASE P_MRP PROTEIN SUBUNIT POP5"/>
    <property type="match status" value="1"/>
</dbReference>
<dbReference type="GO" id="GO:0005730">
    <property type="term" value="C:nucleolus"/>
    <property type="evidence" value="ECO:0007669"/>
    <property type="project" value="TreeGrafter"/>
</dbReference>
<keyword evidence="6" id="KW-0378">Hydrolase</keyword>
<dbReference type="KEGG" id="yli:2906935"/>
<dbReference type="SUPFAM" id="SSF160350">
    <property type="entry name" value="Rnp2-like"/>
    <property type="match status" value="1"/>
</dbReference>
<dbReference type="GeneID" id="2906935"/>
<dbReference type="GO" id="GO:0030681">
    <property type="term" value="C:multimeric ribonuclease P complex"/>
    <property type="evidence" value="ECO:0007669"/>
    <property type="project" value="TreeGrafter"/>
</dbReference>
<evidence type="ECO:0000313" key="14">
    <source>
        <dbReference type="Proteomes" id="UP000256601"/>
    </source>
</evidence>
<dbReference type="Pfam" id="PF01900">
    <property type="entry name" value="RNase_P_Rpp14"/>
    <property type="match status" value="1"/>
</dbReference>
<dbReference type="FunFam" id="3.30.70.3250:FF:000004">
    <property type="entry name" value="Ribonuclease P/MRP protein subunit POP5"/>
    <property type="match status" value="1"/>
</dbReference>
<dbReference type="eggNOG" id="KOG4639">
    <property type="taxonomic scope" value="Eukaryota"/>
</dbReference>
<dbReference type="GO" id="GO:0004526">
    <property type="term" value="F:ribonuclease P activity"/>
    <property type="evidence" value="ECO:0007669"/>
    <property type="project" value="UniProtKB-EC"/>
</dbReference>
<dbReference type="VEuPathDB" id="FungiDB:YALI0_B04752g"/>
<dbReference type="RefSeq" id="XP_500506.1">
    <property type="nucleotide sequence ID" value="XM_500506.1"/>
</dbReference>
<dbReference type="InterPro" id="IPR016819">
    <property type="entry name" value="RNase_P/MRP_POP5"/>
</dbReference>